<dbReference type="OrthoDB" id="8640486at2"/>
<comment type="caution">
    <text evidence="1">The sequence shown here is derived from an EMBL/GenBank/DDBJ whole genome shotgun (WGS) entry which is preliminary data.</text>
</comment>
<dbReference type="AlphaFoldDB" id="A0A543JNU5"/>
<keyword evidence="2" id="KW-1185">Reference proteome</keyword>
<dbReference type="Proteomes" id="UP000316628">
    <property type="component" value="Unassembled WGS sequence"/>
</dbReference>
<sequence length="245" mass="25828">MQATHVEVGRHDRVRVLRLNHGKANTLTPEVCRELTATLGTAAAEGDAVVLTGAGAMFSAGIDLHHLLADTGRIGEFRTALVESFAALFHHPHPTIAAVNGNAVGGGAIYAAACDYRIMGRGRGRIGTPELHGGIPFPDLGIEILRHSVSPGVLVELALRGALYSADQARSIGLVNEVVDPDQLLDAALTTARAMRQAPGALYSWTKRQLRGDADRPGVTAVWDDDAVLASITSYVEGLRFGGLT</sequence>
<proteinExistence type="predicted"/>
<gene>
    <name evidence="1" type="ORF">FHX81_6946</name>
</gene>
<accession>A0A543JNU5</accession>
<evidence type="ECO:0000313" key="1">
    <source>
        <dbReference type="EMBL" id="TQM84500.1"/>
    </source>
</evidence>
<dbReference type="RefSeq" id="WP_141982674.1">
    <property type="nucleotide sequence ID" value="NZ_VFPP01000001.1"/>
</dbReference>
<reference evidence="1 2" key="1">
    <citation type="submission" date="2019-06" db="EMBL/GenBank/DDBJ databases">
        <title>Sequencing the genomes of 1000 actinobacteria strains.</title>
        <authorList>
            <person name="Klenk H.-P."/>
        </authorList>
    </citation>
    <scope>NUCLEOTIDE SEQUENCE [LARGE SCALE GENOMIC DNA]</scope>
    <source>
        <strain evidence="1 2">DSM 45456</strain>
    </source>
</reference>
<dbReference type="PANTHER" id="PTHR11941">
    <property type="entry name" value="ENOYL-COA HYDRATASE-RELATED"/>
    <property type="match status" value="1"/>
</dbReference>
<dbReference type="GO" id="GO:0003824">
    <property type="term" value="F:catalytic activity"/>
    <property type="evidence" value="ECO:0007669"/>
    <property type="project" value="UniProtKB-ARBA"/>
</dbReference>
<dbReference type="SUPFAM" id="SSF52096">
    <property type="entry name" value="ClpP/crotonase"/>
    <property type="match status" value="1"/>
</dbReference>
<dbReference type="InterPro" id="IPR001753">
    <property type="entry name" value="Enoyl-CoA_hydra/iso"/>
</dbReference>
<dbReference type="InterPro" id="IPR029045">
    <property type="entry name" value="ClpP/crotonase-like_dom_sf"/>
</dbReference>
<protein>
    <submittedName>
        <fullName evidence="1">Enoyl-CoA hydratase</fullName>
    </submittedName>
</protein>
<organism evidence="1 2">
    <name type="scientific">Saccharothrix saharensis</name>
    <dbReference type="NCBI Taxonomy" id="571190"/>
    <lineage>
        <taxon>Bacteria</taxon>
        <taxon>Bacillati</taxon>
        <taxon>Actinomycetota</taxon>
        <taxon>Actinomycetes</taxon>
        <taxon>Pseudonocardiales</taxon>
        <taxon>Pseudonocardiaceae</taxon>
        <taxon>Saccharothrix</taxon>
    </lineage>
</organism>
<dbReference type="CDD" id="cd06558">
    <property type="entry name" value="crotonase-like"/>
    <property type="match status" value="1"/>
</dbReference>
<dbReference type="EMBL" id="VFPP01000001">
    <property type="protein sequence ID" value="TQM84500.1"/>
    <property type="molecule type" value="Genomic_DNA"/>
</dbReference>
<dbReference type="Gene3D" id="3.90.226.10">
    <property type="entry name" value="2-enoyl-CoA Hydratase, Chain A, domain 1"/>
    <property type="match status" value="1"/>
</dbReference>
<evidence type="ECO:0000313" key="2">
    <source>
        <dbReference type="Proteomes" id="UP000316628"/>
    </source>
</evidence>
<dbReference type="Pfam" id="PF00378">
    <property type="entry name" value="ECH_1"/>
    <property type="match status" value="1"/>
</dbReference>
<dbReference type="GO" id="GO:0006635">
    <property type="term" value="P:fatty acid beta-oxidation"/>
    <property type="evidence" value="ECO:0007669"/>
    <property type="project" value="TreeGrafter"/>
</dbReference>
<dbReference type="PANTHER" id="PTHR11941:SF54">
    <property type="entry name" value="ENOYL-COA HYDRATASE, MITOCHONDRIAL"/>
    <property type="match status" value="1"/>
</dbReference>
<name>A0A543JNU5_9PSEU</name>